<dbReference type="EMBL" id="LNSV01000003">
    <property type="protein sequence ID" value="KUH40359.1"/>
    <property type="molecule type" value="Genomic_DNA"/>
</dbReference>
<dbReference type="Pfam" id="PF00005">
    <property type="entry name" value="ABC_tran"/>
    <property type="match status" value="1"/>
</dbReference>
<dbReference type="PANTHER" id="PTHR24221:SF654">
    <property type="entry name" value="ATP-BINDING CASSETTE SUB-FAMILY B MEMBER 6"/>
    <property type="match status" value="1"/>
</dbReference>
<feature type="region of interest" description="Disordered" evidence="1">
    <location>
        <begin position="1"/>
        <end position="72"/>
    </location>
</feature>
<dbReference type="Gene3D" id="3.40.50.300">
    <property type="entry name" value="P-loop containing nucleotide triphosphate hydrolases"/>
    <property type="match status" value="1"/>
</dbReference>
<feature type="compositionally biased region" description="Low complexity" evidence="1">
    <location>
        <begin position="37"/>
        <end position="72"/>
    </location>
</feature>
<accession>A0A100YA19</accession>
<keyword evidence="4" id="KW-1185">Reference proteome</keyword>
<dbReference type="GO" id="GO:0016887">
    <property type="term" value="F:ATP hydrolysis activity"/>
    <property type="evidence" value="ECO:0007669"/>
    <property type="project" value="InterPro"/>
</dbReference>
<dbReference type="STRING" id="936756.ATE80_01820"/>
<reference evidence="3 4" key="1">
    <citation type="submission" date="2015-11" db="EMBL/GenBank/DDBJ databases">
        <title>Genome-wide analysis reveals the secondary metabolome in Streptomyces kanasensis ZX01.</title>
        <authorList>
            <person name="Zhang G."/>
            <person name="Han L."/>
            <person name="Feng J."/>
            <person name="Zhang X."/>
        </authorList>
    </citation>
    <scope>NUCLEOTIDE SEQUENCE [LARGE SCALE GENOMIC DNA]</scope>
    <source>
        <strain evidence="3 4">ZX01</strain>
    </source>
</reference>
<evidence type="ECO:0000313" key="4">
    <source>
        <dbReference type="Proteomes" id="UP000054011"/>
    </source>
</evidence>
<dbReference type="SUPFAM" id="SSF52540">
    <property type="entry name" value="P-loop containing nucleoside triphosphate hydrolases"/>
    <property type="match status" value="1"/>
</dbReference>
<feature type="region of interest" description="Disordered" evidence="1">
    <location>
        <begin position="245"/>
        <end position="269"/>
    </location>
</feature>
<dbReference type="PROSITE" id="PS50893">
    <property type="entry name" value="ABC_TRANSPORTER_2"/>
    <property type="match status" value="1"/>
</dbReference>
<proteinExistence type="predicted"/>
<dbReference type="PANTHER" id="PTHR24221">
    <property type="entry name" value="ATP-BINDING CASSETTE SUB-FAMILY B"/>
    <property type="match status" value="1"/>
</dbReference>
<evidence type="ECO:0000313" key="3">
    <source>
        <dbReference type="EMBL" id="KUH40359.1"/>
    </source>
</evidence>
<sequence>MPRSARRPPSGLQRGAGAHARVRQALGLPAEPPDPPAQVLDAAPAPATATAATHGPGATPATASAAPRVPASARRADATGAAAPVLALHDVHFAYTSGRPVLRGVSLTVPSRRQVALVGTSGAGKSTLFALVARFYEPDAGTLSFDGVPAAELGRSDCRARIAVVDQNTRVVHGTLWDNITYGAPDAGEAEVRRVVDLARLGAVVERLPGGLRGAVGERGATLSGGERQRVALARALLTRPSCSCRAGAPTGGGGGRLPRYPHRPGRNRRLPFIAPLKGRHRVAKQGETGAFSSHSSWVSAQVGTA</sequence>
<dbReference type="Proteomes" id="UP000054011">
    <property type="component" value="Unassembled WGS sequence"/>
</dbReference>
<organism evidence="3 4">
    <name type="scientific">Streptomyces kanasensis</name>
    <dbReference type="NCBI Taxonomy" id="936756"/>
    <lineage>
        <taxon>Bacteria</taxon>
        <taxon>Bacillati</taxon>
        <taxon>Actinomycetota</taxon>
        <taxon>Actinomycetes</taxon>
        <taxon>Kitasatosporales</taxon>
        <taxon>Streptomycetaceae</taxon>
        <taxon>Streptomyces</taxon>
    </lineage>
</organism>
<name>A0A100YA19_9ACTN</name>
<evidence type="ECO:0000259" key="2">
    <source>
        <dbReference type="PROSITE" id="PS50893"/>
    </source>
</evidence>
<evidence type="ECO:0000256" key="1">
    <source>
        <dbReference type="SAM" id="MobiDB-lite"/>
    </source>
</evidence>
<dbReference type="InterPro" id="IPR039421">
    <property type="entry name" value="Type_1_exporter"/>
</dbReference>
<dbReference type="AlphaFoldDB" id="A0A100YA19"/>
<dbReference type="InterPro" id="IPR027417">
    <property type="entry name" value="P-loop_NTPase"/>
</dbReference>
<dbReference type="PROSITE" id="PS00211">
    <property type="entry name" value="ABC_TRANSPORTER_1"/>
    <property type="match status" value="1"/>
</dbReference>
<comment type="caution">
    <text evidence="3">The sequence shown here is derived from an EMBL/GenBank/DDBJ whole genome shotgun (WGS) entry which is preliminary data.</text>
</comment>
<dbReference type="InterPro" id="IPR003439">
    <property type="entry name" value="ABC_transporter-like_ATP-bd"/>
</dbReference>
<feature type="compositionally biased region" description="Basic residues" evidence="1">
    <location>
        <begin position="260"/>
        <end position="269"/>
    </location>
</feature>
<protein>
    <recommendedName>
        <fullName evidence="2">ABC transporter domain-containing protein</fullName>
    </recommendedName>
</protein>
<gene>
    <name evidence="3" type="ORF">ATE80_01820</name>
</gene>
<feature type="domain" description="ABC transporter" evidence="2">
    <location>
        <begin position="86"/>
        <end position="303"/>
    </location>
</feature>
<dbReference type="GO" id="GO:0005524">
    <property type="term" value="F:ATP binding"/>
    <property type="evidence" value="ECO:0007669"/>
    <property type="project" value="InterPro"/>
</dbReference>
<dbReference type="GO" id="GO:0034040">
    <property type="term" value="F:ATPase-coupled lipid transmembrane transporter activity"/>
    <property type="evidence" value="ECO:0007669"/>
    <property type="project" value="TreeGrafter"/>
</dbReference>
<dbReference type="InterPro" id="IPR017871">
    <property type="entry name" value="ABC_transporter-like_CS"/>
</dbReference>